<dbReference type="PROSITE" id="PS51379">
    <property type="entry name" value="4FE4S_FER_2"/>
    <property type="match status" value="1"/>
</dbReference>
<dbReference type="InterPro" id="IPR023753">
    <property type="entry name" value="FAD/NAD-binding_dom"/>
</dbReference>
<dbReference type="Gene3D" id="3.50.50.60">
    <property type="entry name" value="FAD/NAD(P)-binding domain"/>
    <property type="match status" value="3"/>
</dbReference>
<dbReference type="PRINTS" id="PR00368">
    <property type="entry name" value="FADPNR"/>
</dbReference>
<keyword evidence="3" id="KW-1185">Reference proteome</keyword>
<accession>A0A4Q2U5H2</accession>
<dbReference type="SUPFAM" id="SSF46548">
    <property type="entry name" value="alpha-helical ferredoxin"/>
    <property type="match status" value="1"/>
</dbReference>
<reference evidence="2 3" key="1">
    <citation type="submission" date="2018-12" db="EMBL/GenBank/DDBJ databases">
        <authorList>
            <person name="Grouzdev D.S."/>
            <person name="Krutkina M.S."/>
        </authorList>
    </citation>
    <scope>NUCLEOTIDE SEQUENCE [LARGE SCALE GENOMIC DNA]</scope>
    <source>
        <strain evidence="2 3">RmlP026</strain>
    </source>
</reference>
<dbReference type="PANTHER" id="PTHR42783">
    <property type="entry name" value="GLUTAMATE SYNTHASE [NADPH] SMALL CHAIN"/>
    <property type="match status" value="1"/>
</dbReference>
<dbReference type="GO" id="GO:0051536">
    <property type="term" value="F:iron-sulfur cluster binding"/>
    <property type="evidence" value="ECO:0007669"/>
    <property type="project" value="InterPro"/>
</dbReference>
<dbReference type="EMBL" id="QYBB01000011">
    <property type="protein sequence ID" value="RYC31823.1"/>
    <property type="molecule type" value="Genomic_DNA"/>
</dbReference>
<dbReference type="InterPro" id="IPR028261">
    <property type="entry name" value="DPD_II"/>
</dbReference>
<dbReference type="Proteomes" id="UP000290759">
    <property type="component" value="Unassembled WGS sequence"/>
</dbReference>
<feature type="domain" description="4Fe-4S ferredoxin-type" evidence="1">
    <location>
        <begin position="33"/>
        <end position="58"/>
    </location>
</feature>
<dbReference type="InterPro" id="IPR009051">
    <property type="entry name" value="Helical_ferredxn"/>
</dbReference>
<organism evidence="2 3">
    <name type="scientific">Lichenibacterium minor</name>
    <dbReference type="NCBI Taxonomy" id="2316528"/>
    <lineage>
        <taxon>Bacteria</taxon>
        <taxon>Pseudomonadati</taxon>
        <taxon>Pseudomonadota</taxon>
        <taxon>Alphaproteobacteria</taxon>
        <taxon>Hyphomicrobiales</taxon>
        <taxon>Lichenihabitantaceae</taxon>
        <taxon>Lichenibacterium</taxon>
    </lineage>
</organism>
<sequence length="460" mass="47638">MASITTDGVAGGRLAADDYARNFADLSPPLTRHEAFVESERCYFCYDAPCVRSCPTGIDIPLFIRQIAKDNALGAADTILSANIMGGMCARVCPTEQLCEEACVREHAEGKPVRIGSLQRHATDAMMAASAEAGTHPFTRAPSSGRSVAVVGAGPSGLAAAHRLAMLGHAVTLYDGRPKPGGLNEYGIAAYKTPAGFAQAEVDFILGIGGIDLRPGFRLGRDIDLATLRDRHDAVFLGLGLAGVNALDGMGGRRNVVDALGFIEGLRQAPDKAAVPVGRRVVVIGGGMTAVDAAVQARRLGAEQVTIAYRRGAADMKASRWEQDLAKTDGVVIRHWMTPTGFDDRDGAVSAVRFVHRLPGSGAAEEVAMPADLVLCAIGQTFVGDALGGVALGGGTLALDGGRIRVDGDRRTTLPGVWAGGDCVAGGPDLTVSAVEDGKRAALAIDAHLRAQDTALPGAA</sequence>
<dbReference type="GO" id="GO:0016491">
    <property type="term" value="F:oxidoreductase activity"/>
    <property type="evidence" value="ECO:0007669"/>
    <property type="project" value="InterPro"/>
</dbReference>
<dbReference type="Gene3D" id="1.10.1060.10">
    <property type="entry name" value="Alpha-helical ferredoxin"/>
    <property type="match status" value="1"/>
</dbReference>
<dbReference type="InterPro" id="IPR036188">
    <property type="entry name" value="FAD/NAD-bd_sf"/>
</dbReference>
<name>A0A4Q2U5H2_9HYPH</name>
<gene>
    <name evidence="2" type="ORF">D3273_11895</name>
</gene>
<dbReference type="RefSeq" id="WP_129226757.1">
    <property type="nucleotide sequence ID" value="NZ_QYBB01000011.1"/>
</dbReference>
<dbReference type="Pfam" id="PF07992">
    <property type="entry name" value="Pyr_redox_2"/>
    <property type="match status" value="1"/>
</dbReference>
<dbReference type="Pfam" id="PF14691">
    <property type="entry name" value="Fer4_20"/>
    <property type="match status" value="1"/>
</dbReference>
<proteinExistence type="predicted"/>
<evidence type="ECO:0000313" key="2">
    <source>
        <dbReference type="EMBL" id="RYC31823.1"/>
    </source>
</evidence>
<evidence type="ECO:0000259" key="1">
    <source>
        <dbReference type="PROSITE" id="PS51379"/>
    </source>
</evidence>
<dbReference type="PRINTS" id="PR00469">
    <property type="entry name" value="PNDRDTASEII"/>
</dbReference>
<dbReference type="PANTHER" id="PTHR42783:SF3">
    <property type="entry name" value="GLUTAMATE SYNTHASE [NADPH] SMALL CHAIN-RELATED"/>
    <property type="match status" value="1"/>
</dbReference>
<comment type="caution">
    <text evidence="2">The sequence shown here is derived from an EMBL/GenBank/DDBJ whole genome shotgun (WGS) entry which is preliminary data.</text>
</comment>
<dbReference type="InterPro" id="IPR017896">
    <property type="entry name" value="4Fe4S_Fe-S-bd"/>
</dbReference>
<protein>
    <submittedName>
        <fullName evidence="2">NAD(P)-dependent oxidoreductase</fullName>
    </submittedName>
</protein>
<evidence type="ECO:0000313" key="3">
    <source>
        <dbReference type="Proteomes" id="UP000290759"/>
    </source>
</evidence>
<dbReference type="AlphaFoldDB" id="A0A4Q2U5H2"/>
<dbReference type="OrthoDB" id="9803192at2"/>
<dbReference type="SUPFAM" id="SSF51971">
    <property type="entry name" value="Nucleotide-binding domain"/>
    <property type="match status" value="1"/>
</dbReference>
<reference evidence="2 3" key="2">
    <citation type="submission" date="2019-02" db="EMBL/GenBank/DDBJ databases">
        <title>'Lichenibacterium ramalinii' gen. nov. sp. nov., 'Lichenibacterium minor' gen. nov. sp. nov.</title>
        <authorList>
            <person name="Pankratov T."/>
        </authorList>
    </citation>
    <scope>NUCLEOTIDE SEQUENCE [LARGE SCALE GENOMIC DNA]</scope>
    <source>
        <strain evidence="2 3">RmlP026</strain>
    </source>
</reference>